<dbReference type="InterPro" id="IPR009081">
    <property type="entry name" value="PP-bd_ACP"/>
</dbReference>
<proteinExistence type="predicted"/>
<dbReference type="Pfam" id="PF21089">
    <property type="entry name" value="PKS_DH_N"/>
    <property type="match status" value="1"/>
</dbReference>
<gene>
    <name evidence="8" type="ORF">SAMN04488074_102107</name>
</gene>
<feature type="domain" description="Ketosynthase family 3 (KS3)" evidence="6">
    <location>
        <begin position="3"/>
        <end position="458"/>
    </location>
</feature>
<dbReference type="SUPFAM" id="SSF55048">
    <property type="entry name" value="Probable ACP-binding domain of malonyl-CoA ACP transacylase"/>
    <property type="match status" value="1"/>
</dbReference>
<dbReference type="SUPFAM" id="SSF47336">
    <property type="entry name" value="ACP-like"/>
    <property type="match status" value="1"/>
</dbReference>
<sequence length="1867" mass="194588">MSTPRIAIVGMACRYPDASTPEELWQTVLGRRRAFRAIPPERLDLADYGGGPSEVDKTVARRAAVLRNWSFDRAGFRVPGALYRAVDPTHWLALDTARAALEDAGVPGGVGVDRDRTGVFIGNSLAGEFSRASLLRLRWPSLRHVVGAALEESGIAGDTAARVLATAERVLKEPFPVPDDEMLAGGLSNTIAGRVCNHFDFHGAGYTVDGACSSSLLAVITASEALARGELSFALAGGVDLSLDPFELIGFARVGALSAGEMRVYDAQPTGFLPGEGCGIVALMRAEDAEAQGLRIYAHLVGWGMSSDGAGGVTRPAVGGQTRALRRAYARAGLLPAAAGLIEGHGTGTAVGDQVELEALLAVRGFSSPVAALGSVKANIGHTKAAAGVAGLIKAALAVSHRVIPPMTGVRELHPLLAAPAAGLRLPDEPEPWTHRNPVAGVSSAGFGGINTHVVLDAGVRTAMTRRVPRRLVVPEPVATLPDSARHWSAPLPGWEPFLITANDLADLDGRLGTLSERCGAMSEAELHDLAATLTARHDPRAAVRCVLVAADPAGLAAAATAARKQLPGWDSNLLLDEPAGVVIGRGPGVRVGLLLPGQAAPVRATLGLPGRLLPHPPSTPDGLVDGAADTAIAQPAVVWQSLAGLAWLRHLGCHPVAALGHSLGELTALAWAGALTEEQVLDLAARRGRLMAEHGARGTGMISVAAPAEVALDLAESTEAVLAAENGPQTVVLAGPVAALDVVAVRAAAAGVHVAKLPVSHGFHSSAMAAVTRPWREHLLEVPMVAPDKPVFSTVTGTRLGPFDDIAALLVEQLTEPVRFLEAVRELATRCDLLVEAGPGTMLATLAAPVGVPTVSLDCGGSARRIAFASATLFASGTARPQAWFGDRAHRLVDLDTPLEFLANPCESLPKNGLRPSVAAPVEVPEVVAAPPGTDLLTAVREYLADELELPVSAITGDTMLLSDLHVNSLQVVRLVSEIAARHGRRLVLDESLDGVTVGGLARRLEELPEDAQDGQAELSGVRPWVGLFSHHWVPLGPPPERSAAYDPAEMVVELPGTAGTAEIARLLREIAGSAPRRLLLTHSGHPAAAAVGRAVSAELPGCAVTVLDGPAGESASAVAAGASVTPVSVTPAPTAPASVTPVSVTPVSVTSASVTPASVTPVVAAADPVTPASVTPAPTAPASVTPAVAAAASVTPPSGYAELRVREGVVERLVTRPHSGAPGSVALPLGPGDVCLVSGGATGITARCAAALAAETGAQLVVLGRRPADDPDVAAEVAALGADYLSCDLTDSAAVRAAVREAARFGPVRGLLHGAGVNQPRRLAEVGAEGLAATVAPKVRGLRALLSAVEEVVPEEELRLVVAFGSIIGRQGLAGQSEYCVANDWMRVELEHWARRNPRCRTHVLEWSAWSGVGMADRMRVTTQLSRLGLALIEPERGVTAMLDALTDPSAPVTLLVTGRFPPTATLRVEPEHHPSPAGLRFAEELRSWVPGVETIAEATLNTGTDPYLSEHRVSGVPVLPAVIGAEAMAQTAALTTGPRGSWTFRDLRLHRPVTVGERSDRVIRVAALVCRDRQVDLSVRQDGDRFGADHLSASLVPSAPPPARRAAVDAVPAGPPHHAYGSVLFHSGRFERVVRYDQLSAFAVTAWVHAREDTWFASYHGSRLLLGDPAAHDATIHALLPCVPHKRALPVEVEELNVWRRPAGMLLVHAVETWHSADEFLFDVDLVQPDGLPVARWTGLRLKVVGEHDLTGPLPWDQLGPWLSRRMVECGWAHRIGLWCAGDSLVADRAAGLHWSLGDEDPATAAGQALARLGASGPVVFDEVTEDGLMSGVVRGIRVVVARRETDVGHVTVALAFGEEHDDA</sequence>
<dbReference type="Gene3D" id="3.40.50.720">
    <property type="entry name" value="NAD(P)-binding Rossmann-like Domain"/>
    <property type="match status" value="1"/>
</dbReference>
<evidence type="ECO:0000259" key="7">
    <source>
        <dbReference type="PROSITE" id="PS52019"/>
    </source>
</evidence>
<keyword evidence="1" id="KW-0596">Phosphopantetheine</keyword>
<dbReference type="SMART" id="SM00825">
    <property type="entry name" value="PKS_KS"/>
    <property type="match status" value="1"/>
</dbReference>
<dbReference type="InterPro" id="IPR049900">
    <property type="entry name" value="PKS_mFAS_DH"/>
</dbReference>
<dbReference type="RefSeq" id="WP_090004632.1">
    <property type="nucleotide sequence ID" value="NZ_FNET01000002.1"/>
</dbReference>
<dbReference type="InterPro" id="IPR014031">
    <property type="entry name" value="Ketoacyl_synth_C"/>
</dbReference>
<dbReference type="GO" id="GO:0005886">
    <property type="term" value="C:plasma membrane"/>
    <property type="evidence" value="ECO:0007669"/>
    <property type="project" value="TreeGrafter"/>
</dbReference>
<evidence type="ECO:0000313" key="8">
    <source>
        <dbReference type="EMBL" id="SDJ45737.1"/>
    </source>
</evidence>
<dbReference type="PROSITE" id="PS52019">
    <property type="entry name" value="PKS_MFAS_DH"/>
    <property type="match status" value="1"/>
</dbReference>
<dbReference type="GO" id="GO:0004312">
    <property type="term" value="F:fatty acid synthase activity"/>
    <property type="evidence" value="ECO:0007669"/>
    <property type="project" value="TreeGrafter"/>
</dbReference>
<dbReference type="SUPFAM" id="SSF54637">
    <property type="entry name" value="Thioesterase/thiol ester dehydrase-isomerase"/>
    <property type="match status" value="1"/>
</dbReference>
<dbReference type="Pfam" id="PF00698">
    <property type="entry name" value="Acyl_transf_1"/>
    <property type="match status" value="1"/>
</dbReference>
<feature type="active site" description="Proton donor; for dehydratase activity" evidence="4">
    <location>
        <position position="1676"/>
    </location>
</feature>
<dbReference type="PANTHER" id="PTHR43775">
    <property type="entry name" value="FATTY ACID SYNTHASE"/>
    <property type="match status" value="1"/>
</dbReference>
<dbReference type="GO" id="GO:0005737">
    <property type="term" value="C:cytoplasm"/>
    <property type="evidence" value="ECO:0007669"/>
    <property type="project" value="TreeGrafter"/>
</dbReference>
<evidence type="ECO:0000256" key="4">
    <source>
        <dbReference type="PROSITE-ProRule" id="PRU01363"/>
    </source>
</evidence>
<keyword evidence="2" id="KW-0597">Phosphoprotein</keyword>
<dbReference type="InterPro" id="IPR014043">
    <property type="entry name" value="Acyl_transferase_dom"/>
</dbReference>
<dbReference type="InterPro" id="IPR016036">
    <property type="entry name" value="Malonyl_transacylase_ACP-bd"/>
</dbReference>
<dbReference type="GO" id="GO:0071770">
    <property type="term" value="P:DIM/DIP cell wall layer assembly"/>
    <property type="evidence" value="ECO:0007669"/>
    <property type="project" value="TreeGrafter"/>
</dbReference>
<dbReference type="Pfam" id="PF14765">
    <property type="entry name" value="PS-DH"/>
    <property type="match status" value="1"/>
</dbReference>
<dbReference type="InterPro" id="IPR016039">
    <property type="entry name" value="Thiolase-like"/>
</dbReference>
<dbReference type="InterPro" id="IPR049551">
    <property type="entry name" value="PKS_DH_C"/>
</dbReference>
<dbReference type="Proteomes" id="UP000199682">
    <property type="component" value="Unassembled WGS sequence"/>
</dbReference>
<dbReference type="SUPFAM" id="SSF53901">
    <property type="entry name" value="Thiolase-like"/>
    <property type="match status" value="1"/>
</dbReference>
<dbReference type="SMART" id="SM00826">
    <property type="entry name" value="PKS_DH"/>
    <property type="match status" value="1"/>
</dbReference>
<dbReference type="Pfam" id="PF08659">
    <property type="entry name" value="KR"/>
    <property type="match status" value="1"/>
</dbReference>
<feature type="active site" description="Proton acceptor; for dehydratase activity" evidence="4">
    <location>
        <position position="1514"/>
    </location>
</feature>
<dbReference type="InterPro" id="IPR013968">
    <property type="entry name" value="PKS_KR"/>
</dbReference>
<dbReference type="PROSITE" id="PS52004">
    <property type="entry name" value="KS3_2"/>
    <property type="match status" value="1"/>
</dbReference>
<dbReference type="InterPro" id="IPR016035">
    <property type="entry name" value="Acyl_Trfase/lysoPLipase"/>
</dbReference>
<organism evidence="8 9">
    <name type="scientific">Lentzea albidocapillata subsp. violacea</name>
    <dbReference type="NCBI Taxonomy" id="128104"/>
    <lineage>
        <taxon>Bacteria</taxon>
        <taxon>Bacillati</taxon>
        <taxon>Actinomycetota</taxon>
        <taxon>Actinomycetes</taxon>
        <taxon>Pseudonocardiales</taxon>
        <taxon>Pseudonocardiaceae</taxon>
        <taxon>Lentzea</taxon>
    </lineage>
</organism>
<dbReference type="Gene3D" id="1.10.1200.10">
    <property type="entry name" value="ACP-like"/>
    <property type="match status" value="1"/>
</dbReference>
<dbReference type="GO" id="GO:0006633">
    <property type="term" value="P:fatty acid biosynthetic process"/>
    <property type="evidence" value="ECO:0007669"/>
    <property type="project" value="TreeGrafter"/>
</dbReference>
<dbReference type="InterPro" id="IPR001227">
    <property type="entry name" value="Ac_transferase_dom_sf"/>
</dbReference>
<dbReference type="SMART" id="SM00822">
    <property type="entry name" value="PKS_KR"/>
    <property type="match status" value="1"/>
</dbReference>
<dbReference type="InterPro" id="IPR014030">
    <property type="entry name" value="Ketoacyl_synth_N"/>
</dbReference>
<evidence type="ECO:0000256" key="3">
    <source>
        <dbReference type="ARBA" id="ARBA00022679"/>
    </source>
</evidence>
<dbReference type="InterPro" id="IPR036291">
    <property type="entry name" value="NAD(P)-bd_dom_sf"/>
</dbReference>
<evidence type="ECO:0000259" key="5">
    <source>
        <dbReference type="PROSITE" id="PS50075"/>
    </source>
</evidence>
<dbReference type="SUPFAM" id="SSF52151">
    <property type="entry name" value="FabD/lysophospholipase-like"/>
    <property type="match status" value="1"/>
</dbReference>
<dbReference type="Pfam" id="PF00550">
    <property type="entry name" value="PP-binding"/>
    <property type="match status" value="1"/>
</dbReference>
<feature type="domain" description="PKS/mFAS DH" evidence="7">
    <location>
        <begin position="1477"/>
        <end position="1754"/>
    </location>
</feature>
<evidence type="ECO:0000313" key="9">
    <source>
        <dbReference type="Proteomes" id="UP000199682"/>
    </source>
</evidence>
<dbReference type="SMART" id="SM00827">
    <property type="entry name" value="PKS_AT"/>
    <property type="match status" value="1"/>
</dbReference>
<dbReference type="InterPro" id="IPR057326">
    <property type="entry name" value="KR_dom"/>
</dbReference>
<accession>A0A1G8TWB1</accession>
<feature type="region of interest" description="N-terminal hotdog fold" evidence="4">
    <location>
        <begin position="1477"/>
        <end position="1605"/>
    </location>
</feature>
<feature type="domain" description="Carrier" evidence="5">
    <location>
        <begin position="935"/>
        <end position="1010"/>
    </location>
</feature>
<evidence type="ECO:0000256" key="1">
    <source>
        <dbReference type="ARBA" id="ARBA00022450"/>
    </source>
</evidence>
<evidence type="ECO:0000256" key="2">
    <source>
        <dbReference type="ARBA" id="ARBA00022553"/>
    </source>
</evidence>
<keyword evidence="3" id="KW-0808">Transferase</keyword>
<dbReference type="Pfam" id="PF02801">
    <property type="entry name" value="Ketoacyl-synt_C"/>
    <property type="match status" value="1"/>
</dbReference>
<dbReference type="SUPFAM" id="SSF51735">
    <property type="entry name" value="NAD(P)-binding Rossmann-fold domains"/>
    <property type="match status" value="1"/>
</dbReference>
<dbReference type="InterPro" id="IPR050091">
    <property type="entry name" value="PKS_NRPS_Biosynth_Enz"/>
</dbReference>
<dbReference type="InterPro" id="IPR036736">
    <property type="entry name" value="ACP-like_sf"/>
</dbReference>
<feature type="region of interest" description="C-terminal hotdog fold" evidence="4">
    <location>
        <begin position="1619"/>
        <end position="1754"/>
    </location>
</feature>
<dbReference type="PROSITE" id="PS50075">
    <property type="entry name" value="CARRIER"/>
    <property type="match status" value="1"/>
</dbReference>
<dbReference type="Pfam" id="PF00109">
    <property type="entry name" value="ketoacyl-synt"/>
    <property type="match status" value="1"/>
</dbReference>
<dbReference type="Gene3D" id="3.40.366.10">
    <property type="entry name" value="Malonyl-Coenzyme A Acyl Carrier Protein, domain 2"/>
    <property type="match status" value="1"/>
</dbReference>
<protein>
    <submittedName>
        <fullName evidence="8">Enediyne polyketide synthase</fullName>
    </submittedName>
</protein>
<dbReference type="PANTHER" id="PTHR43775:SF37">
    <property type="entry name" value="SI:DKEY-61P9.11"/>
    <property type="match status" value="1"/>
</dbReference>
<dbReference type="EMBL" id="FNET01000002">
    <property type="protein sequence ID" value="SDJ45737.1"/>
    <property type="molecule type" value="Genomic_DNA"/>
</dbReference>
<dbReference type="InterPro" id="IPR029069">
    <property type="entry name" value="HotDog_dom_sf"/>
</dbReference>
<name>A0A1G8TWB1_9PSEU</name>
<dbReference type="InterPro" id="IPR020807">
    <property type="entry name" value="PKS_DH"/>
</dbReference>
<dbReference type="Gene3D" id="3.10.129.110">
    <property type="entry name" value="Polyketide synthase dehydratase"/>
    <property type="match status" value="1"/>
</dbReference>
<dbReference type="CDD" id="cd00833">
    <property type="entry name" value="PKS"/>
    <property type="match status" value="1"/>
</dbReference>
<evidence type="ECO:0000259" key="6">
    <source>
        <dbReference type="PROSITE" id="PS52004"/>
    </source>
</evidence>
<dbReference type="InterPro" id="IPR020841">
    <property type="entry name" value="PKS_Beta-ketoAc_synthase_dom"/>
</dbReference>
<reference evidence="9" key="1">
    <citation type="submission" date="2016-10" db="EMBL/GenBank/DDBJ databases">
        <authorList>
            <person name="Varghese N."/>
            <person name="Submissions S."/>
        </authorList>
    </citation>
    <scope>NUCLEOTIDE SEQUENCE [LARGE SCALE GENOMIC DNA]</scope>
    <source>
        <strain evidence="9">DSM 44796</strain>
    </source>
</reference>
<dbReference type="InterPro" id="IPR042104">
    <property type="entry name" value="PKS_dehydratase_sf"/>
</dbReference>
<dbReference type="InterPro" id="IPR049552">
    <property type="entry name" value="PKS_DH_N"/>
</dbReference>
<dbReference type="Gene3D" id="3.40.47.10">
    <property type="match status" value="1"/>
</dbReference>